<name>A0A7S0FFI7_9DINO</name>
<dbReference type="InterPro" id="IPR052981">
    <property type="entry name" value="Ingression_C2_domain"/>
</dbReference>
<protein>
    <recommendedName>
        <fullName evidence="1">C2 domain-containing protein</fullName>
    </recommendedName>
</protein>
<dbReference type="EMBL" id="HBEG01020830">
    <property type="protein sequence ID" value="CAD8357193.1"/>
    <property type="molecule type" value="Transcribed_RNA"/>
</dbReference>
<sequence length="551" mass="60961">MQPTPEKGALEEALAGLGCAGQSSGEPGVGAGGMTRATSRSLRELAKRAIVVHVRPGEELLSCDSLEEGLLVVAKGSISVQADVHLTEKLEYLTPGKVRIRLFIDRAERLVGDSLVDTLDPYCIVKLGASKNFQTHAIENAGTDPRWEYTSAFIYDGEESMEFTVMDRNALSTDSFCGSATVAVSHFPDRGWTGKVELMRPKRRQLFEPVMGEEESAGSLYFTALWDFEKISPHTKMKEYVFPNTELFVLQQLEIWGHEPVMLGSLFRKLLVRASDDLRYALELGQFRVVAVEVAGDGTNQVTTCWKISRHHLLELLQATRREKKFVQECQIAALQKQAVVKKLITQLIEKFEREEATKQAWAVPLSPPQGARNRLTSIDQPLDAESFRAAYCGSLAGIVVRSAAHLPPGGWFRRLQPYAVLRFRGSTAELRTSVLADVGGDPVWNCEGSLLYGGEKALEISVLDYNDRKNDELVAVGTLFVEEFFRGFEGSVVLRPGRAMSKRKVGKSMSIVIGVQWEPLLNRRGLFAPSPGQNAFSDLPSAAQVSWDLP</sequence>
<dbReference type="SMART" id="SM00239">
    <property type="entry name" value="C2"/>
    <property type="match status" value="2"/>
</dbReference>
<dbReference type="PANTHER" id="PTHR47052">
    <property type="entry name" value="CONSERVED SERINE PROLINE-RICH PROTEIN (AFU_ORTHOLOGUE AFUA_2G01790)"/>
    <property type="match status" value="1"/>
</dbReference>
<accession>A0A7S0FFI7</accession>
<dbReference type="PROSITE" id="PS50004">
    <property type="entry name" value="C2"/>
    <property type="match status" value="2"/>
</dbReference>
<dbReference type="InterPro" id="IPR035892">
    <property type="entry name" value="C2_domain_sf"/>
</dbReference>
<feature type="domain" description="C2" evidence="1">
    <location>
        <begin position="80"/>
        <end position="197"/>
    </location>
</feature>
<dbReference type="Gene3D" id="2.60.40.150">
    <property type="entry name" value="C2 domain"/>
    <property type="match status" value="2"/>
</dbReference>
<feature type="domain" description="C2" evidence="1">
    <location>
        <begin position="378"/>
        <end position="495"/>
    </location>
</feature>
<dbReference type="AlphaFoldDB" id="A0A7S0FFI7"/>
<dbReference type="PANTHER" id="PTHR47052:SF3">
    <property type="entry name" value="INGRESSION PROTEIN 1"/>
    <property type="match status" value="1"/>
</dbReference>
<dbReference type="InterPro" id="IPR000008">
    <property type="entry name" value="C2_dom"/>
</dbReference>
<reference evidence="2" key="1">
    <citation type="submission" date="2021-01" db="EMBL/GenBank/DDBJ databases">
        <authorList>
            <person name="Corre E."/>
            <person name="Pelletier E."/>
            <person name="Niang G."/>
            <person name="Scheremetjew M."/>
            <person name="Finn R."/>
            <person name="Kale V."/>
            <person name="Holt S."/>
            <person name="Cochrane G."/>
            <person name="Meng A."/>
            <person name="Brown T."/>
            <person name="Cohen L."/>
        </authorList>
    </citation>
    <scope>NUCLEOTIDE SEQUENCE</scope>
    <source>
        <strain evidence="2">Pbaha01</strain>
    </source>
</reference>
<evidence type="ECO:0000313" key="2">
    <source>
        <dbReference type="EMBL" id="CAD8357193.1"/>
    </source>
</evidence>
<proteinExistence type="predicted"/>
<evidence type="ECO:0000259" key="1">
    <source>
        <dbReference type="PROSITE" id="PS50004"/>
    </source>
</evidence>
<organism evidence="2">
    <name type="scientific">Pyrodinium bahamense</name>
    <dbReference type="NCBI Taxonomy" id="73915"/>
    <lineage>
        <taxon>Eukaryota</taxon>
        <taxon>Sar</taxon>
        <taxon>Alveolata</taxon>
        <taxon>Dinophyceae</taxon>
        <taxon>Gonyaulacales</taxon>
        <taxon>Pyrocystaceae</taxon>
        <taxon>Pyrodinium</taxon>
    </lineage>
</organism>
<dbReference type="Pfam" id="PF00168">
    <property type="entry name" value="C2"/>
    <property type="match status" value="2"/>
</dbReference>
<dbReference type="CDD" id="cd00030">
    <property type="entry name" value="C2"/>
    <property type="match status" value="1"/>
</dbReference>
<gene>
    <name evidence="2" type="ORF">PBAH0796_LOCUS12560</name>
</gene>
<dbReference type="SUPFAM" id="SSF49562">
    <property type="entry name" value="C2 domain (Calcium/lipid-binding domain, CaLB)"/>
    <property type="match status" value="2"/>
</dbReference>